<comment type="caution">
    <text evidence="2">The sequence shown here is derived from an EMBL/GenBank/DDBJ whole genome shotgun (WGS) entry which is preliminary data.</text>
</comment>
<name>A0ABV4WX82_9CYAN</name>
<reference evidence="2 3" key="1">
    <citation type="submission" date="2024-09" db="EMBL/GenBank/DDBJ databases">
        <title>Floridaenema gen nov. (Aerosakkonemataceae, Aerosakkonematales ord. nov., Cyanobacteria) from benthic tropical and subtropical fresh waters, with the description of four new species.</title>
        <authorList>
            <person name="Moretto J.A."/>
            <person name="Berthold D.E."/>
            <person name="Lefler F.W."/>
            <person name="Huang I.-S."/>
            <person name="Laughinghouse H. IV."/>
        </authorList>
    </citation>
    <scope>NUCLEOTIDE SEQUENCE [LARGE SCALE GENOMIC DNA]</scope>
    <source>
        <strain evidence="2 3">BLCC-F167</strain>
    </source>
</reference>
<proteinExistence type="predicted"/>
<dbReference type="RefSeq" id="WP_413281490.1">
    <property type="nucleotide sequence ID" value="NZ_JBHFNT010000300.1"/>
</dbReference>
<evidence type="ECO:0000313" key="3">
    <source>
        <dbReference type="Proteomes" id="UP001576780"/>
    </source>
</evidence>
<protein>
    <submittedName>
        <fullName evidence="2">PIN domain-containing protein</fullName>
    </submittedName>
</protein>
<evidence type="ECO:0000259" key="1">
    <source>
        <dbReference type="Pfam" id="PF16289"/>
    </source>
</evidence>
<dbReference type="Pfam" id="PF16289">
    <property type="entry name" value="PIN_12"/>
    <property type="match status" value="1"/>
</dbReference>
<dbReference type="InterPro" id="IPR032557">
    <property type="entry name" value="DUF4935"/>
</dbReference>
<gene>
    <name evidence="2" type="ORF">ACE1CA_32360</name>
</gene>
<keyword evidence="3" id="KW-1185">Reference proteome</keyword>
<evidence type="ECO:0000313" key="2">
    <source>
        <dbReference type="EMBL" id="MFB2839208.1"/>
    </source>
</evidence>
<accession>A0ABV4WX82</accession>
<feature type="domain" description="DUF4935" evidence="1">
    <location>
        <begin position="20"/>
        <end position="165"/>
    </location>
</feature>
<dbReference type="Proteomes" id="UP001576780">
    <property type="component" value="Unassembled WGS sequence"/>
</dbReference>
<organism evidence="2 3">
    <name type="scientific">Floridaenema evergladense BLCC-F167</name>
    <dbReference type="NCBI Taxonomy" id="3153639"/>
    <lineage>
        <taxon>Bacteria</taxon>
        <taxon>Bacillati</taxon>
        <taxon>Cyanobacteriota</taxon>
        <taxon>Cyanophyceae</taxon>
        <taxon>Oscillatoriophycideae</taxon>
        <taxon>Aerosakkonematales</taxon>
        <taxon>Aerosakkonemataceae</taxon>
        <taxon>Floridanema</taxon>
        <taxon>Floridanema evergladense</taxon>
    </lineage>
</organism>
<dbReference type="EMBL" id="JBHFNT010000300">
    <property type="protein sequence ID" value="MFB2839208.1"/>
    <property type="molecule type" value="Genomic_DNA"/>
</dbReference>
<sequence>MSIAKGQDAEAGILLRSTPETVRLAIPSICYVEILSTWQKEKVYSQQFQRELEKQINESKRDRTSIHAKSLVSSLEQARIGSRDRLNDIQERLNEAVTQMFRKAEMITLKENTLQEISQISLSQPEALMIKDDIVDNLIIKSILNHAALHPDEIKVFLSGNTRDFSTPAVQQVLGDAGINYFTQSKNFLGWLQTQ</sequence>